<evidence type="ECO:0000256" key="2">
    <source>
        <dbReference type="ARBA" id="ARBA00022679"/>
    </source>
</evidence>
<dbReference type="Pfam" id="PF13649">
    <property type="entry name" value="Methyltransf_25"/>
    <property type="match status" value="1"/>
</dbReference>
<evidence type="ECO:0000313" key="5">
    <source>
        <dbReference type="Proteomes" id="UP000607559"/>
    </source>
</evidence>
<sequence length="315" mass="36999">MALSRYGPKIRDFETELNGYYPTISDTRLSRFKRKMIRIMAGLHCSGSTSSLKFRASKNQNMTWPDSSILTNLQVRGYPTAGDILFEEKYIFIRSLENRIYTDEELIRLPDISPEHCHYKEWQIRKCSARRLIQYLTSKQRHLEILEIGCGNGWLSHQLAGIPDTKVTGLDINFTELHQAARVFNGDPNLRFVQGDIRSGILQDQLFDCILFAASIQYFPSLKKIVYFCLSQLKPDGEIHIMDTFFYRRREIEGAKRRTAAYYSSLGDLEMADFYFHHCIDDWLSFHYRILFRPYTLMNRIRGGKDPFPWIMIKK</sequence>
<dbReference type="InterPro" id="IPR029063">
    <property type="entry name" value="SAM-dependent_MTases_sf"/>
</dbReference>
<reference evidence="4" key="1">
    <citation type="journal article" date="2014" name="Int. J. Syst. Evol. Microbiol.">
        <title>Complete genome sequence of Corynebacterium casei LMG S-19264T (=DSM 44701T), isolated from a smear-ripened cheese.</title>
        <authorList>
            <consortium name="US DOE Joint Genome Institute (JGI-PGF)"/>
            <person name="Walter F."/>
            <person name="Albersmeier A."/>
            <person name="Kalinowski J."/>
            <person name="Ruckert C."/>
        </authorList>
    </citation>
    <scope>NUCLEOTIDE SEQUENCE</scope>
    <source>
        <strain evidence="4">CGMCC 1.15448</strain>
    </source>
</reference>
<dbReference type="EMBL" id="BMJC01000005">
    <property type="protein sequence ID" value="GGB18849.1"/>
    <property type="molecule type" value="Genomic_DNA"/>
</dbReference>
<accession>A0A8J2UI02</accession>
<evidence type="ECO:0000259" key="3">
    <source>
        <dbReference type="Pfam" id="PF13649"/>
    </source>
</evidence>
<comment type="caution">
    <text evidence="4">The sequence shown here is derived from an EMBL/GenBank/DDBJ whole genome shotgun (WGS) entry which is preliminary data.</text>
</comment>
<dbReference type="InterPro" id="IPR041698">
    <property type="entry name" value="Methyltransf_25"/>
</dbReference>
<dbReference type="PANTHER" id="PTHR43861">
    <property type="entry name" value="TRANS-ACONITATE 2-METHYLTRANSFERASE-RELATED"/>
    <property type="match status" value="1"/>
</dbReference>
<reference evidence="4" key="2">
    <citation type="submission" date="2020-09" db="EMBL/GenBank/DDBJ databases">
        <authorList>
            <person name="Sun Q."/>
            <person name="Zhou Y."/>
        </authorList>
    </citation>
    <scope>NUCLEOTIDE SEQUENCE</scope>
    <source>
        <strain evidence="4">CGMCC 1.15448</strain>
    </source>
</reference>
<protein>
    <recommendedName>
        <fullName evidence="3">Methyltransferase domain-containing protein</fullName>
    </recommendedName>
</protein>
<dbReference type="Gene3D" id="3.40.50.150">
    <property type="entry name" value="Vaccinia Virus protein VP39"/>
    <property type="match status" value="1"/>
</dbReference>
<dbReference type="Proteomes" id="UP000607559">
    <property type="component" value="Unassembled WGS sequence"/>
</dbReference>
<evidence type="ECO:0000256" key="1">
    <source>
        <dbReference type="ARBA" id="ARBA00022603"/>
    </source>
</evidence>
<proteinExistence type="predicted"/>
<feature type="domain" description="Methyltransferase" evidence="3">
    <location>
        <begin position="145"/>
        <end position="237"/>
    </location>
</feature>
<dbReference type="RefSeq" id="WP_188936627.1">
    <property type="nucleotide sequence ID" value="NZ_BMJC01000005.1"/>
</dbReference>
<dbReference type="SUPFAM" id="SSF53335">
    <property type="entry name" value="S-adenosyl-L-methionine-dependent methyltransferases"/>
    <property type="match status" value="1"/>
</dbReference>
<dbReference type="PANTHER" id="PTHR43861:SF1">
    <property type="entry name" value="TRANS-ACONITATE 2-METHYLTRANSFERASE"/>
    <property type="match status" value="1"/>
</dbReference>
<dbReference type="CDD" id="cd02440">
    <property type="entry name" value="AdoMet_MTases"/>
    <property type="match status" value="1"/>
</dbReference>
<name>A0A8J2UI02_9BACT</name>
<keyword evidence="1" id="KW-0489">Methyltransferase</keyword>
<keyword evidence="5" id="KW-1185">Reference proteome</keyword>
<dbReference type="GO" id="GO:0032259">
    <property type="term" value="P:methylation"/>
    <property type="evidence" value="ECO:0007669"/>
    <property type="project" value="UniProtKB-KW"/>
</dbReference>
<dbReference type="AlphaFoldDB" id="A0A8J2UI02"/>
<evidence type="ECO:0000313" key="4">
    <source>
        <dbReference type="EMBL" id="GGB18849.1"/>
    </source>
</evidence>
<dbReference type="GO" id="GO:0008168">
    <property type="term" value="F:methyltransferase activity"/>
    <property type="evidence" value="ECO:0007669"/>
    <property type="project" value="UniProtKB-KW"/>
</dbReference>
<keyword evidence="2" id="KW-0808">Transferase</keyword>
<organism evidence="4 5">
    <name type="scientific">Puia dinghuensis</name>
    <dbReference type="NCBI Taxonomy" id="1792502"/>
    <lineage>
        <taxon>Bacteria</taxon>
        <taxon>Pseudomonadati</taxon>
        <taxon>Bacteroidota</taxon>
        <taxon>Chitinophagia</taxon>
        <taxon>Chitinophagales</taxon>
        <taxon>Chitinophagaceae</taxon>
        <taxon>Puia</taxon>
    </lineage>
</organism>
<gene>
    <name evidence="4" type="ORF">GCM10011511_48310</name>
</gene>